<evidence type="ECO:0000256" key="5">
    <source>
        <dbReference type="ARBA" id="ARBA00023014"/>
    </source>
</evidence>
<dbReference type="Pfam" id="PF00355">
    <property type="entry name" value="Rieske"/>
    <property type="match status" value="1"/>
</dbReference>
<dbReference type="SUPFAM" id="SSF50022">
    <property type="entry name" value="ISP domain"/>
    <property type="match status" value="1"/>
</dbReference>
<organism evidence="8 9">
    <name type="scientific">Pseudomonas phytophila</name>
    <dbReference type="NCBI Taxonomy" id="2867264"/>
    <lineage>
        <taxon>Bacteria</taxon>
        <taxon>Pseudomonadati</taxon>
        <taxon>Pseudomonadota</taxon>
        <taxon>Gammaproteobacteria</taxon>
        <taxon>Pseudomonadales</taxon>
        <taxon>Pseudomonadaceae</taxon>
        <taxon>Pseudomonas</taxon>
    </lineage>
</organism>
<dbReference type="Gene3D" id="3.90.380.10">
    <property type="entry name" value="Naphthalene 1,2-dioxygenase Alpha Subunit, Chain A, domain 1"/>
    <property type="match status" value="1"/>
</dbReference>
<keyword evidence="4" id="KW-0408">Iron</keyword>
<dbReference type="PROSITE" id="PS51296">
    <property type="entry name" value="RIESKE"/>
    <property type="match status" value="1"/>
</dbReference>
<keyword evidence="3" id="KW-0560">Oxidoreductase</keyword>
<feature type="region of interest" description="Disordered" evidence="6">
    <location>
        <begin position="336"/>
        <end position="361"/>
    </location>
</feature>
<dbReference type="EMBL" id="CP081201">
    <property type="protein sequence ID" value="UXZ93694.1"/>
    <property type="molecule type" value="Genomic_DNA"/>
</dbReference>
<dbReference type="InterPro" id="IPR036922">
    <property type="entry name" value="Rieske_2Fe-2S_sf"/>
</dbReference>
<evidence type="ECO:0000313" key="9">
    <source>
        <dbReference type="Proteomes" id="UP001063228"/>
    </source>
</evidence>
<evidence type="ECO:0000259" key="7">
    <source>
        <dbReference type="PROSITE" id="PS51296"/>
    </source>
</evidence>
<protein>
    <submittedName>
        <fullName evidence="8">Aromatic ring-hydroxylating dioxygenase subunit alpha</fullName>
    </submittedName>
</protein>
<dbReference type="RefSeq" id="WP_263267045.1">
    <property type="nucleotide sequence ID" value="NZ_CP081201.1"/>
</dbReference>
<dbReference type="PANTHER" id="PTHR21266:SF60">
    <property type="entry name" value="3-KETOSTEROID-9-ALPHA-MONOOXYGENASE, OXYGENASE COMPONENT"/>
    <property type="match status" value="1"/>
</dbReference>
<dbReference type="InterPro" id="IPR050584">
    <property type="entry name" value="Cholesterol_7-desaturase"/>
</dbReference>
<gene>
    <name evidence="8" type="ORF">K3169_14935</name>
</gene>
<evidence type="ECO:0000256" key="4">
    <source>
        <dbReference type="ARBA" id="ARBA00023004"/>
    </source>
</evidence>
<name>A0ABY6F742_9PSED</name>
<feature type="compositionally biased region" description="Basic and acidic residues" evidence="6">
    <location>
        <begin position="336"/>
        <end position="354"/>
    </location>
</feature>
<dbReference type="Gene3D" id="2.102.10.10">
    <property type="entry name" value="Rieske [2Fe-2S] iron-sulphur domain"/>
    <property type="match status" value="1"/>
</dbReference>
<keyword evidence="2" id="KW-0479">Metal-binding</keyword>
<dbReference type="Pfam" id="PF19112">
    <property type="entry name" value="VanA_C"/>
    <property type="match status" value="1"/>
</dbReference>
<evidence type="ECO:0000313" key="8">
    <source>
        <dbReference type="EMBL" id="UXZ93694.1"/>
    </source>
</evidence>
<evidence type="ECO:0000256" key="3">
    <source>
        <dbReference type="ARBA" id="ARBA00023002"/>
    </source>
</evidence>
<evidence type="ECO:0000256" key="1">
    <source>
        <dbReference type="ARBA" id="ARBA00022714"/>
    </source>
</evidence>
<keyword evidence="8" id="KW-0223">Dioxygenase</keyword>
<dbReference type="InterPro" id="IPR044043">
    <property type="entry name" value="VanA_C_cat"/>
</dbReference>
<sequence length="361" mass="40430">MYLRNAWYVAASDSDIDHSLYPTTLLGEPVVLFRKTDGELVALEDACPHRKLPLSMGRLDGNQIECGYHGLTFDGQGTCTRAPTSGRIPSRARVHSYPVHVRYGLVWLWMGEPSLADVSSVCEVPEWGDPQWGLSRGASMTVQCNYLYMTDNLLDPSHVAWVHQSSFGNAACASEPVTATETANGVIVSRWMRNVEVAPFYAQFVTFDGPCDRLQHYEVQYPCQAIIKALFTPAGTGRDEGPLHADVFLMNSYNFMTPVDEHCTRYYWFQMRNFEPGDEGVSRRFDEDVQHAFAEDRVVLEAVHKGMINPRVAPINLPSDAGPVKFRRELARRISAESAESEHARPASTEHRVIETLSVSS</sequence>
<accession>A0ABY6F742</accession>
<dbReference type="SUPFAM" id="SSF55961">
    <property type="entry name" value="Bet v1-like"/>
    <property type="match status" value="1"/>
</dbReference>
<keyword evidence="5" id="KW-0411">Iron-sulfur</keyword>
<dbReference type="PANTHER" id="PTHR21266">
    <property type="entry name" value="IRON-SULFUR DOMAIN CONTAINING PROTEIN"/>
    <property type="match status" value="1"/>
</dbReference>
<reference evidence="8" key="1">
    <citation type="submission" date="2021-08" db="EMBL/GenBank/DDBJ databases">
        <title>Complete genome sequence of Pseudomonas phytophila.</title>
        <authorList>
            <person name="Weir B.S."/>
            <person name="Templeton M.D."/>
            <person name="Arshed S."/>
            <person name="Andersen M.T."/>
            <person name="Jayaraman J."/>
        </authorList>
    </citation>
    <scope>NUCLEOTIDE SEQUENCE</scope>
    <source>
        <strain evidence="8">ICMP 23753</strain>
    </source>
</reference>
<dbReference type="Proteomes" id="UP001063228">
    <property type="component" value="Chromosome"/>
</dbReference>
<feature type="domain" description="Rieske" evidence="7">
    <location>
        <begin position="7"/>
        <end position="108"/>
    </location>
</feature>
<dbReference type="CDD" id="cd08878">
    <property type="entry name" value="RHO_alpha_C_DMO-like"/>
    <property type="match status" value="1"/>
</dbReference>
<dbReference type="GO" id="GO:0051213">
    <property type="term" value="F:dioxygenase activity"/>
    <property type="evidence" value="ECO:0007669"/>
    <property type="project" value="UniProtKB-KW"/>
</dbReference>
<proteinExistence type="predicted"/>
<evidence type="ECO:0000256" key="2">
    <source>
        <dbReference type="ARBA" id="ARBA00022723"/>
    </source>
</evidence>
<evidence type="ECO:0000256" key="6">
    <source>
        <dbReference type="SAM" id="MobiDB-lite"/>
    </source>
</evidence>
<keyword evidence="1" id="KW-0001">2Fe-2S</keyword>
<dbReference type="InterPro" id="IPR017941">
    <property type="entry name" value="Rieske_2Fe-2S"/>
</dbReference>
<keyword evidence="9" id="KW-1185">Reference proteome</keyword>